<proteinExistence type="predicted"/>
<evidence type="ECO:0000259" key="3">
    <source>
        <dbReference type="SMART" id="SM00306"/>
    </source>
</evidence>
<protein>
    <submittedName>
        <fullName evidence="5">Hint domain-containing protein</fullName>
    </submittedName>
</protein>
<keyword evidence="4" id="KW-1185">Reference proteome</keyword>
<organism evidence="4 5">
    <name type="scientific">Panagrolaimus davidi</name>
    <dbReference type="NCBI Taxonomy" id="227884"/>
    <lineage>
        <taxon>Eukaryota</taxon>
        <taxon>Metazoa</taxon>
        <taxon>Ecdysozoa</taxon>
        <taxon>Nematoda</taxon>
        <taxon>Chromadorea</taxon>
        <taxon>Rhabditida</taxon>
        <taxon>Tylenchina</taxon>
        <taxon>Panagrolaimomorpha</taxon>
        <taxon>Panagrolaimoidea</taxon>
        <taxon>Panagrolaimidae</taxon>
        <taxon>Panagrolaimus</taxon>
    </lineage>
</organism>
<dbReference type="InterPro" id="IPR036844">
    <property type="entry name" value="Hint_dom_sf"/>
</dbReference>
<name>A0A914PQ98_9BILA</name>
<reference evidence="5" key="1">
    <citation type="submission" date="2022-11" db="UniProtKB">
        <authorList>
            <consortium name="WormBaseParasite"/>
        </authorList>
    </citation>
    <scope>IDENTIFICATION</scope>
</reference>
<evidence type="ECO:0000256" key="1">
    <source>
        <dbReference type="ARBA" id="ARBA00022473"/>
    </source>
</evidence>
<dbReference type="InterPro" id="IPR001767">
    <property type="entry name" value="Hedgehog_Hint"/>
</dbReference>
<dbReference type="InterPro" id="IPR052140">
    <property type="entry name" value="Dev_Signal_Hedgehog-like"/>
</dbReference>
<feature type="domain" description="Hint" evidence="2">
    <location>
        <begin position="249"/>
        <end position="293"/>
    </location>
</feature>
<sequence>MCFKKSHCTSFRKCTISFLVKKKYLRLLKLQWQQQGTARGISSASGIVTEILTCNNQGQLVLTETNYSGIVDQVECTSADVLPPLTNFQAPPQLIQQPFQPVQFIPQQQPIQFQPAPAYYPVAGGSSFNPSLAYLCFSSDTFVTTIGKIKKRMDEIKIGEWILSGDSKSGEIGYTKVISWIHKKPNLMAEFLKITLENGQELKITKKHYIYKGICKNETSPLSITNNNIQKVYAENVTINECVFTVTPENQLIEKVINKIEIIQEKGIYAPLTETGNIIVNDILASCYSNINSNSMQHSISPFYEILKNILSSFGFHHFLSLSTLSQNEFDLIPGFNYIITILKDIIPYKY</sequence>
<dbReference type="GO" id="GO:0016539">
    <property type="term" value="P:intein-mediated protein splicing"/>
    <property type="evidence" value="ECO:0007669"/>
    <property type="project" value="InterPro"/>
</dbReference>
<evidence type="ECO:0000259" key="2">
    <source>
        <dbReference type="SMART" id="SM00305"/>
    </source>
</evidence>
<dbReference type="Pfam" id="PF01079">
    <property type="entry name" value="Hint"/>
    <property type="match status" value="1"/>
</dbReference>
<dbReference type="PANTHER" id="PTHR46706:SF12">
    <property type="entry name" value="PROTEIN QUA-1-RELATED"/>
    <property type="match status" value="1"/>
</dbReference>
<dbReference type="PROSITE" id="PS50817">
    <property type="entry name" value="INTEIN_N_TER"/>
    <property type="match status" value="1"/>
</dbReference>
<dbReference type="Proteomes" id="UP000887578">
    <property type="component" value="Unplaced"/>
</dbReference>
<dbReference type="WBParaSite" id="PDA_v2.g20277.t1">
    <property type="protein sequence ID" value="PDA_v2.g20277.t1"/>
    <property type="gene ID" value="PDA_v2.g20277"/>
</dbReference>
<dbReference type="AlphaFoldDB" id="A0A914PQ98"/>
<dbReference type="Gene3D" id="2.170.16.10">
    <property type="entry name" value="Hedgehog/Intein (Hint) domain"/>
    <property type="match status" value="1"/>
</dbReference>
<dbReference type="CDD" id="cd00081">
    <property type="entry name" value="Hint"/>
    <property type="match status" value="1"/>
</dbReference>
<keyword evidence="1" id="KW-0217">Developmental protein</keyword>
<dbReference type="SMART" id="SM00306">
    <property type="entry name" value="HintN"/>
    <property type="match status" value="1"/>
</dbReference>
<dbReference type="GO" id="GO:0016540">
    <property type="term" value="P:protein autoprocessing"/>
    <property type="evidence" value="ECO:0007669"/>
    <property type="project" value="InterPro"/>
</dbReference>
<feature type="domain" description="Hint" evidence="3">
    <location>
        <begin position="134"/>
        <end position="247"/>
    </location>
</feature>
<dbReference type="PANTHER" id="PTHR46706">
    <property type="entry name" value="PROTEIN QUA-1-RELATED"/>
    <property type="match status" value="1"/>
</dbReference>
<dbReference type="SUPFAM" id="SSF51294">
    <property type="entry name" value="Hedgehog/intein (Hint) domain"/>
    <property type="match status" value="1"/>
</dbReference>
<dbReference type="InterPro" id="IPR006141">
    <property type="entry name" value="Intein_N"/>
</dbReference>
<evidence type="ECO:0000313" key="4">
    <source>
        <dbReference type="Proteomes" id="UP000887578"/>
    </source>
</evidence>
<evidence type="ECO:0000313" key="5">
    <source>
        <dbReference type="WBParaSite" id="PDA_v2.g20277.t1"/>
    </source>
</evidence>
<dbReference type="InterPro" id="IPR003586">
    <property type="entry name" value="Hint_dom_C"/>
</dbReference>
<dbReference type="InterPro" id="IPR003587">
    <property type="entry name" value="Hint_dom_N"/>
</dbReference>
<accession>A0A914PQ98</accession>
<dbReference type="SMART" id="SM00305">
    <property type="entry name" value="HintC"/>
    <property type="match status" value="1"/>
</dbReference>